<accession>A0A090DVD0</accession>
<sequence>MQRVVDAVLTLLDLDFGRSSDTDHRDAAGEFGQALLQLLAVIVGGGLLDLGPNSSNAAVDFVLMAGTVDNGGVFLLYLHLARAAEHFQRDILELDAEILADGRAAGQDGDILQHSLAAIAEARSLDGSDLQTAAQLVDHQCRERLALDIFCDDQQRLAGLDHGLEHGQQRLQVGKLLLMDQHIGLVELDAHLVLVGDEVGREIAAVELHAFDDFQLGLGGLGFLDSDDAFVADLFHRFGQKAADLGVTIGRDGADLGDLVVLRHLAGFGLQIGDDRFHRLVNAALQIHRVHAGRDCLGALGHDRLRQHRGGGGAVAGDVAGLGRDLAHHLRAHVFEFVLELDLLGDGDAVLGDARGAERLVDDDVPALGTKRHLHRIGENVDAAQHALAGIRMKFHFLGSHWFTPVNGQFLSTVCVTRFRSRGLPGRGRNLDHTQDVAFLHDEQVFAVELDVGAGPLAEQDAVVDLHVEGGELAALIASAWADGDDLAFLRLFLGRVGDDDAAGRLFIGLDATDEYAVMQWTELHVVLLLDKQIARDSPDPAPQGQPGFARLLRHGARAELVLLLSRFKRWTDSGFPTIMAPVIFPMGRSRFVA</sequence>
<protein>
    <recommendedName>
        <fullName evidence="3">NAD-specific glutamate dehydrogenase</fullName>
    </recommendedName>
</protein>
<dbReference type="EMBL" id="CCMZ01000020">
    <property type="protein sequence ID" value="CDX18324.1"/>
    <property type="molecule type" value="Genomic_DNA"/>
</dbReference>
<proteinExistence type="predicted"/>
<dbReference type="AntiFam" id="ANF00222">
    <property type="entry name" value="Shadow ORF (opposite groL1)"/>
</dbReference>
<evidence type="ECO:0000313" key="2">
    <source>
        <dbReference type="Proteomes" id="UP000045285"/>
    </source>
</evidence>
<dbReference type="AlphaFoldDB" id="A0A090DVD0"/>
<organism evidence="1 2">
    <name type="scientific">Mesorhizobium plurifarium</name>
    <dbReference type="NCBI Taxonomy" id="69974"/>
    <lineage>
        <taxon>Bacteria</taxon>
        <taxon>Pseudomonadati</taxon>
        <taxon>Pseudomonadota</taxon>
        <taxon>Alphaproteobacteria</taxon>
        <taxon>Hyphomicrobiales</taxon>
        <taxon>Phyllobacteriaceae</taxon>
        <taxon>Mesorhizobium</taxon>
    </lineage>
</organism>
<dbReference type="Proteomes" id="UP000045285">
    <property type="component" value="Unassembled WGS sequence"/>
</dbReference>
<reference evidence="2" key="1">
    <citation type="submission" date="2014-08" db="EMBL/GenBank/DDBJ databases">
        <authorList>
            <person name="Moulin L."/>
        </authorList>
    </citation>
    <scope>NUCLEOTIDE SEQUENCE [LARGE SCALE GENOMIC DNA]</scope>
</reference>
<evidence type="ECO:0008006" key="3">
    <source>
        <dbReference type="Google" id="ProtNLM"/>
    </source>
</evidence>
<evidence type="ECO:0000313" key="1">
    <source>
        <dbReference type="EMBL" id="CDX18324.1"/>
    </source>
</evidence>
<keyword evidence="2" id="KW-1185">Reference proteome</keyword>
<name>A0A090DVD0_MESPL</name>
<gene>
    <name evidence="1" type="ORF">MPL3356_270060</name>
</gene>